<accession>X1C793</accession>
<evidence type="ECO:0000313" key="1">
    <source>
        <dbReference type="EMBL" id="GAG80281.1"/>
    </source>
</evidence>
<proteinExistence type="predicted"/>
<comment type="caution">
    <text evidence="1">The sequence shown here is derived from an EMBL/GenBank/DDBJ whole genome shotgun (WGS) entry which is preliminary data.</text>
</comment>
<dbReference type="AlphaFoldDB" id="X1C793"/>
<reference evidence="1" key="1">
    <citation type="journal article" date="2014" name="Front. Microbiol.">
        <title>High frequency of phylogenetically diverse reductive dehalogenase-homologous genes in deep subseafloor sedimentary metagenomes.</title>
        <authorList>
            <person name="Kawai M."/>
            <person name="Futagami T."/>
            <person name="Toyoda A."/>
            <person name="Takaki Y."/>
            <person name="Nishi S."/>
            <person name="Hori S."/>
            <person name="Arai W."/>
            <person name="Tsubouchi T."/>
            <person name="Morono Y."/>
            <person name="Uchiyama I."/>
            <person name="Ito T."/>
            <person name="Fujiyama A."/>
            <person name="Inagaki F."/>
            <person name="Takami H."/>
        </authorList>
    </citation>
    <scope>NUCLEOTIDE SEQUENCE</scope>
    <source>
        <strain evidence="1">Expedition CK06-06</strain>
    </source>
</reference>
<protein>
    <submittedName>
        <fullName evidence="1">Uncharacterized protein</fullName>
    </submittedName>
</protein>
<dbReference type="EMBL" id="BART01013715">
    <property type="protein sequence ID" value="GAG80281.1"/>
    <property type="molecule type" value="Genomic_DNA"/>
</dbReference>
<name>X1C793_9ZZZZ</name>
<gene>
    <name evidence="1" type="ORF">S01H4_27872</name>
</gene>
<organism evidence="1">
    <name type="scientific">marine sediment metagenome</name>
    <dbReference type="NCBI Taxonomy" id="412755"/>
    <lineage>
        <taxon>unclassified sequences</taxon>
        <taxon>metagenomes</taxon>
        <taxon>ecological metagenomes</taxon>
    </lineage>
</organism>
<sequence length="90" mass="11059">MKLKTLKDLIDDIAFPPLKPRTEEMLHDAAKEWIKLLSNEYHNEIDGLWYLSDDVPDIIKEANEHYAKRDWNEFDFLREWIRYFFNLEEK</sequence>